<keyword evidence="2" id="KW-1185">Reference proteome</keyword>
<dbReference type="PANTHER" id="PTHR24401">
    <property type="entry name" value="SI:CH211-243P7.3-RELATED"/>
    <property type="match status" value="1"/>
</dbReference>
<accession>A0AAV6TBA3</accession>
<evidence type="ECO:0000313" key="1">
    <source>
        <dbReference type="EMBL" id="KAG7526727.1"/>
    </source>
</evidence>
<dbReference type="Proteomes" id="UP000693946">
    <property type="component" value="Linkage Group LG1"/>
</dbReference>
<comment type="caution">
    <text evidence="1">The sequence shown here is derived from an EMBL/GenBank/DDBJ whole genome shotgun (WGS) entry which is preliminary data.</text>
</comment>
<reference evidence="1 2" key="1">
    <citation type="journal article" date="2021" name="Sci. Rep.">
        <title>Chromosome anchoring in Senegalese sole (Solea senegalensis) reveals sex-associated markers and genome rearrangements in flatfish.</title>
        <authorList>
            <person name="Guerrero-Cozar I."/>
            <person name="Gomez-Garrido J."/>
            <person name="Berbel C."/>
            <person name="Martinez-Blanch J.F."/>
            <person name="Alioto T."/>
            <person name="Claros M.G."/>
            <person name="Gagnaire P.A."/>
            <person name="Manchado M."/>
        </authorList>
    </citation>
    <scope>NUCLEOTIDE SEQUENCE [LARGE SCALE GENOMIC DNA]</scope>
    <source>
        <strain evidence="1">Sse05_10M</strain>
    </source>
</reference>
<proteinExistence type="predicted"/>
<evidence type="ECO:0000313" key="2">
    <source>
        <dbReference type="Proteomes" id="UP000693946"/>
    </source>
</evidence>
<name>A0AAV6TBA3_SOLSE</name>
<protein>
    <submittedName>
        <fullName evidence="1">Uncharacterized protein</fullName>
    </submittedName>
</protein>
<gene>
    <name evidence="1" type="ORF">JOB18_044521</name>
</gene>
<organism evidence="1 2">
    <name type="scientific">Solea senegalensis</name>
    <name type="common">Senegalese sole</name>
    <dbReference type="NCBI Taxonomy" id="28829"/>
    <lineage>
        <taxon>Eukaryota</taxon>
        <taxon>Metazoa</taxon>
        <taxon>Chordata</taxon>
        <taxon>Craniata</taxon>
        <taxon>Vertebrata</taxon>
        <taxon>Euteleostomi</taxon>
        <taxon>Actinopterygii</taxon>
        <taxon>Neopterygii</taxon>
        <taxon>Teleostei</taxon>
        <taxon>Neoteleostei</taxon>
        <taxon>Acanthomorphata</taxon>
        <taxon>Carangaria</taxon>
        <taxon>Pleuronectiformes</taxon>
        <taxon>Pleuronectoidei</taxon>
        <taxon>Soleidae</taxon>
        <taxon>Solea</taxon>
    </lineage>
</organism>
<dbReference type="AlphaFoldDB" id="A0AAV6TBA3"/>
<sequence>MFDKQFQQLMKKHQGHTTHSQVLASITSSELAKQCRRRTRWVEETRTLIQQLLDSMWDLTDTTGLPLINHDSMSHVWEMQQHHLPCIQDPPGVQLYTNTGSFHKHQCGFIPGWRCNALHTQMYMLEGVSRWNTSQAQQALNMTVTSHSRIYDVRLMSSVNILSNRVLGSALLPEFMPPGKPTGSSV</sequence>
<dbReference type="EMBL" id="JAGKHQ010000001">
    <property type="protein sequence ID" value="KAG7526727.1"/>
    <property type="molecule type" value="Genomic_DNA"/>
</dbReference>
<dbReference type="PANTHER" id="PTHR24401:SF29">
    <property type="entry name" value="SI:CH211-243P7.3-RELATED"/>
    <property type="match status" value="1"/>
</dbReference>